<reference evidence="3 4" key="1">
    <citation type="submission" date="2019-03" db="EMBL/GenBank/DDBJ databases">
        <title>Ramlibacter sp. 18x22-1, whole genome shotgun sequence.</title>
        <authorList>
            <person name="Zhang X."/>
            <person name="Feng G."/>
            <person name="Zhu H."/>
        </authorList>
    </citation>
    <scope>NUCLEOTIDE SEQUENCE [LARGE SCALE GENOMIC DNA]</scope>
    <source>
        <strain evidence="3 4">18x22-1</strain>
    </source>
</reference>
<dbReference type="GO" id="GO:0043164">
    <property type="term" value="P:Gram-negative-bacterium-type cell wall biogenesis"/>
    <property type="evidence" value="ECO:0007669"/>
    <property type="project" value="TreeGrafter"/>
</dbReference>
<organism evidence="3 4">
    <name type="scientific">Ramlibacter humi</name>
    <dbReference type="NCBI Taxonomy" id="2530451"/>
    <lineage>
        <taxon>Bacteria</taxon>
        <taxon>Pseudomonadati</taxon>
        <taxon>Pseudomonadota</taxon>
        <taxon>Betaproteobacteria</taxon>
        <taxon>Burkholderiales</taxon>
        <taxon>Comamonadaceae</taxon>
        <taxon>Ramlibacter</taxon>
    </lineage>
</organism>
<gene>
    <name evidence="3" type="ORF">EZ216_13685</name>
</gene>
<dbReference type="Proteomes" id="UP000297839">
    <property type="component" value="Unassembled WGS sequence"/>
</dbReference>
<dbReference type="OrthoDB" id="9809813at2"/>
<comment type="caution">
    <text evidence="3">The sequence shown here is derived from an EMBL/GenBank/DDBJ whole genome shotgun (WGS) entry which is preliminary data.</text>
</comment>
<dbReference type="InterPro" id="IPR014729">
    <property type="entry name" value="Rossmann-like_a/b/a_fold"/>
</dbReference>
<dbReference type="EMBL" id="SMLK01000004">
    <property type="protein sequence ID" value="TFZ00155.1"/>
    <property type="molecule type" value="Genomic_DNA"/>
</dbReference>
<feature type="domain" description="DUF218" evidence="2">
    <location>
        <begin position="82"/>
        <end position="247"/>
    </location>
</feature>
<dbReference type="GO" id="GO:0005886">
    <property type="term" value="C:plasma membrane"/>
    <property type="evidence" value="ECO:0007669"/>
    <property type="project" value="TreeGrafter"/>
</dbReference>
<dbReference type="CDD" id="cd06259">
    <property type="entry name" value="YdcF-like"/>
    <property type="match status" value="1"/>
</dbReference>
<dbReference type="InterPro" id="IPR051599">
    <property type="entry name" value="Cell_Envelope_Assoc"/>
</dbReference>
<dbReference type="Gene3D" id="3.40.50.620">
    <property type="entry name" value="HUPs"/>
    <property type="match status" value="1"/>
</dbReference>
<feature type="transmembrane region" description="Helical" evidence="1">
    <location>
        <begin position="39"/>
        <end position="59"/>
    </location>
</feature>
<dbReference type="AlphaFoldDB" id="A0A4Z0BQ27"/>
<evidence type="ECO:0000256" key="1">
    <source>
        <dbReference type="SAM" id="Phobius"/>
    </source>
</evidence>
<dbReference type="PANTHER" id="PTHR30336">
    <property type="entry name" value="INNER MEMBRANE PROTEIN, PROBABLE PERMEASE"/>
    <property type="match status" value="1"/>
</dbReference>
<dbReference type="Pfam" id="PF02698">
    <property type="entry name" value="DUF218"/>
    <property type="match status" value="1"/>
</dbReference>
<accession>A0A4Z0BQ27</accession>
<feature type="transmembrane region" description="Helical" evidence="1">
    <location>
        <begin position="12"/>
        <end position="32"/>
    </location>
</feature>
<dbReference type="RefSeq" id="WP_135250342.1">
    <property type="nucleotide sequence ID" value="NZ_SMLK01000004.1"/>
</dbReference>
<keyword evidence="1" id="KW-1133">Transmembrane helix</keyword>
<evidence type="ECO:0000313" key="3">
    <source>
        <dbReference type="EMBL" id="TFZ00155.1"/>
    </source>
</evidence>
<evidence type="ECO:0000313" key="4">
    <source>
        <dbReference type="Proteomes" id="UP000297839"/>
    </source>
</evidence>
<dbReference type="PANTHER" id="PTHR30336:SF4">
    <property type="entry name" value="ENVELOPE BIOGENESIS FACTOR ELYC"/>
    <property type="match status" value="1"/>
</dbReference>
<evidence type="ECO:0000259" key="2">
    <source>
        <dbReference type="Pfam" id="PF02698"/>
    </source>
</evidence>
<keyword evidence="4" id="KW-1185">Reference proteome</keyword>
<dbReference type="InterPro" id="IPR003848">
    <property type="entry name" value="DUF218"/>
</dbReference>
<protein>
    <submittedName>
        <fullName evidence="3">YdcF family protein</fullName>
    </submittedName>
</protein>
<sequence>MLSGELKPILTALVLPPVAPLLLALLGLVLAWGKRARIGLALIGVSIAALWLLSCYPVATRLSEALLPPVQAVKPEDLAGVQAIVVLGGGTLPAAPEYGAAQPATPTLGRLRYGAWLARRTGKPLAFAGGVGWAAADMQMPPEAEVAARAVQDFGVTLRWADSKSRDTVENANEMKRLLAADGVTRIALVTDFWHMPRSVLAFERAGFSVLPAPTGFPAPMVRPLLAWLPSPEGLALSRAVIREALGLWVAR</sequence>
<keyword evidence="1" id="KW-0812">Transmembrane</keyword>
<name>A0A4Z0BQ27_9BURK</name>
<dbReference type="GO" id="GO:0000270">
    <property type="term" value="P:peptidoglycan metabolic process"/>
    <property type="evidence" value="ECO:0007669"/>
    <property type="project" value="TreeGrafter"/>
</dbReference>
<keyword evidence="1" id="KW-0472">Membrane</keyword>
<proteinExistence type="predicted"/>